<organism evidence="1 2">
    <name type="scientific">Thermococcus cleftensis (strain DSM 27260 / KACC 17922 / CL1)</name>
    <dbReference type="NCBI Taxonomy" id="163003"/>
    <lineage>
        <taxon>Archaea</taxon>
        <taxon>Methanobacteriati</taxon>
        <taxon>Methanobacteriota</taxon>
        <taxon>Thermococci</taxon>
        <taxon>Thermococcales</taxon>
        <taxon>Thermococcaceae</taxon>
        <taxon>Thermococcus</taxon>
    </lineage>
</organism>
<dbReference type="EMBL" id="CP003651">
    <property type="protein sequence ID" value="AFL95316.1"/>
    <property type="molecule type" value="Genomic_DNA"/>
</dbReference>
<protein>
    <submittedName>
        <fullName evidence="1">Uncharacterized protein</fullName>
    </submittedName>
</protein>
<evidence type="ECO:0000313" key="1">
    <source>
        <dbReference type="EMBL" id="AFL95316.1"/>
    </source>
</evidence>
<dbReference type="STRING" id="163003.CL1_1113"/>
<name>I3ZUD2_THECF</name>
<dbReference type="OrthoDB" id="98616at2157"/>
<proteinExistence type="predicted"/>
<gene>
    <name evidence="1" type="ORF">CL1_1113</name>
</gene>
<dbReference type="GeneID" id="13037501"/>
<dbReference type="AlphaFoldDB" id="I3ZUD2"/>
<dbReference type="KEGG" id="thm:CL1_1113"/>
<evidence type="ECO:0000313" key="2">
    <source>
        <dbReference type="Proteomes" id="UP000006064"/>
    </source>
</evidence>
<accession>I3ZUD2</accession>
<dbReference type="HOGENOM" id="CLU_881724_0_0_2"/>
<reference evidence="1 2" key="1">
    <citation type="journal article" date="2012" name="J. Bacteriol.">
        <title>Complete Genome Sequence of the Hyperthermophilic Archaeon Thermococcus sp. Strain CL1, Isolated from a Paralvinella sp. Polychaete Worm Collected from a Hydrothermal Vent.</title>
        <authorList>
            <person name="Jung J.H."/>
            <person name="Holden J.F."/>
            <person name="Seo D.H."/>
            <person name="Park K.H."/>
            <person name="Shin H."/>
            <person name="Ryu S."/>
            <person name="Lee J.H."/>
            <person name="Park C.S."/>
        </authorList>
    </citation>
    <scope>NUCLEOTIDE SEQUENCE [LARGE SCALE GENOMIC DNA]</scope>
    <source>
        <strain evidence="2">DSM 27260 / KACC 17922 / CL1</strain>
    </source>
</reference>
<keyword evidence="2" id="KW-1185">Reference proteome</keyword>
<dbReference type="Proteomes" id="UP000006064">
    <property type="component" value="Chromosome"/>
</dbReference>
<sequence>MNRVALVLLLLIFSAIIGGYYLTHGPEKTEITLKPVYPTEIYTSKVKPLVEKWTDDAELILVYGSEHCQHILCDLHPMSSPCICNDSTFGDGRAPQWTFIFYSEQKGELIKVDAYIVGEGGQKRWQVVSKTYGTPLNYSSLDTSLSNPPENHTSKPGVYILFRNQWKFSLRPLNITATNFTEFKRLILAESKSPTVYGGVLILPDRKIGDLKSPTIIIRTQFNQTRDIVTVVYPGAVLRGYVPPLPCKPTSLESYSQSVSTVIERLTSPEFSELKLILGQPYAYYKLENGTIKIETLDCEFEVNDEDIKGACRTR</sequence>
<dbReference type="RefSeq" id="WP_014788951.1">
    <property type="nucleotide sequence ID" value="NC_018015.1"/>
</dbReference>